<evidence type="ECO:0000313" key="1">
    <source>
        <dbReference type="EMBL" id="KAJ8626296.1"/>
    </source>
</evidence>
<dbReference type="EMBL" id="CM056814">
    <property type="protein sequence ID" value="KAJ8626296.1"/>
    <property type="molecule type" value="Genomic_DNA"/>
</dbReference>
<dbReference type="Proteomes" id="UP001234297">
    <property type="component" value="Chromosome 6"/>
</dbReference>
<name>A0ACC2KYT1_PERAE</name>
<reference evidence="1 2" key="1">
    <citation type="journal article" date="2022" name="Hortic Res">
        <title>A haplotype resolved chromosomal level avocado genome allows analysis of novel avocado genes.</title>
        <authorList>
            <person name="Nath O."/>
            <person name="Fletcher S.J."/>
            <person name="Hayward A."/>
            <person name="Shaw L.M."/>
            <person name="Masouleh A.K."/>
            <person name="Furtado A."/>
            <person name="Henry R.J."/>
            <person name="Mitter N."/>
        </authorList>
    </citation>
    <scope>NUCLEOTIDE SEQUENCE [LARGE SCALE GENOMIC DNA]</scope>
    <source>
        <strain evidence="2">cv. Hass</strain>
    </source>
</reference>
<gene>
    <name evidence="1" type="ORF">MRB53_019603</name>
</gene>
<proteinExistence type="predicted"/>
<organism evidence="1 2">
    <name type="scientific">Persea americana</name>
    <name type="common">Avocado</name>
    <dbReference type="NCBI Taxonomy" id="3435"/>
    <lineage>
        <taxon>Eukaryota</taxon>
        <taxon>Viridiplantae</taxon>
        <taxon>Streptophyta</taxon>
        <taxon>Embryophyta</taxon>
        <taxon>Tracheophyta</taxon>
        <taxon>Spermatophyta</taxon>
        <taxon>Magnoliopsida</taxon>
        <taxon>Magnoliidae</taxon>
        <taxon>Laurales</taxon>
        <taxon>Lauraceae</taxon>
        <taxon>Persea</taxon>
    </lineage>
</organism>
<sequence>MERKSSAAILLLFMVFLMADLSWASKKEKICDKGWECKGVFCCNDTILDLFKVYNFEDLFAKRNTPVAHDVGLWDYQSFITAAALFEPIGFGTTGGKQMQMKEIAAFLGHVGSQTSCGYNVATGGPYAWGLCYNREMSPSQSYCNPNYLYPCTPGVEYYGRGAIPVYCPKMVVVMSPVYQWLWKEVV</sequence>
<comment type="caution">
    <text evidence="1">The sequence shown here is derived from an EMBL/GenBank/DDBJ whole genome shotgun (WGS) entry which is preliminary data.</text>
</comment>
<evidence type="ECO:0000313" key="2">
    <source>
        <dbReference type="Proteomes" id="UP001234297"/>
    </source>
</evidence>
<keyword evidence="2" id="KW-1185">Reference proteome</keyword>
<accession>A0ACC2KYT1</accession>
<protein>
    <submittedName>
        <fullName evidence="1">Uncharacterized protein</fullName>
    </submittedName>
</protein>